<dbReference type="RefSeq" id="WP_316003671.1">
    <property type="nucleotide sequence ID" value="NZ_JAWDIT010000002.1"/>
</dbReference>
<evidence type="ECO:0000259" key="5">
    <source>
        <dbReference type="Pfam" id="PF00294"/>
    </source>
</evidence>
<dbReference type="SUPFAM" id="SSF53613">
    <property type="entry name" value="Ribokinase-like"/>
    <property type="match status" value="1"/>
</dbReference>
<dbReference type="CDD" id="cd01166">
    <property type="entry name" value="KdgK"/>
    <property type="match status" value="1"/>
</dbReference>
<protein>
    <submittedName>
        <fullName evidence="6">Sugar kinase</fullName>
    </submittedName>
</protein>
<dbReference type="Gene3D" id="3.40.1190.20">
    <property type="match status" value="1"/>
</dbReference>
<evidence type="ECO:0000313" key="6">
    <source>
        <dbReference type="EMBL" id="MDU0345008.1"/>
    </source>
</evidence>
<dbReference type="PANTHER" id="PTHR43320">
    <property type="entry name" value="SUGAR KINASE"/>
    <property type="match status" value="1"/>
</dbReference>
<evidence type="ECO:0000256" key="4">
    <source>
        <dbReference type="SAM" id="MobiDB-lite"/>
    </source>
</evidence>
<keyword evidence="7" id="KW-1185">Reference proteome</keyword>
<comment type="caution">
    <text evidence="6">The sequence shown here is derived from an EMBL/GenBank/DDBJ whole genome shotgun (WGS) entry which is preliminary data.</text>
</comment>
<name>A0ABU3SJM2_9MICO</name>
<evidence type="ECO:0000313" key="7">
    <source>
        <dbReference type="Proteomes" id="UP001261125"/>
    </source>
</evidence>
<reference evidence="6 7" key="1">
    <citation type="submission" date="2023-09" db="EMBL/GenBank/DDBJ databases">
        <title>Microbacterium fusihabitans sp. nov., Microbacterium phycihabitans sp. nov., and Microbacterium cervinum sp. nov., isolated from dried seaweeds of beach.</title>
        <authorList>
            <person name="Lee S.D."/>
        </authorList>
    </citation>
    <scope>NUCLEOTIDE SEQUENCE [LARGE SCALE GENOMIC DNA]</scope>
    <source>
        <strain evidence="6 7">KSW2-29</strain>
    </source>
</reference>
<proteinExistence type="inferred from homology"/>
<sequence>MAAVTPDDLARAIADASSRASAGVLLAVGETMAMLAPSDGGGVVDAATFLVDAGGAESNVAAHAAACGMTARWFSRLGVDALGDRVLRQVAARGVEVAGVVRDPGRPTGLYVKDPGRGVRYYRAGSAASALSVTDAATVPLDGVDVLHVSGITAVLSSSAHSFLVALMTRARTLGVTVSFDVNHRPALWSAADAGPVLAELATAADIVFVGRDEAETLWATPLDADVRALLPAVSELVVKDGEVGATVFTADGHTFVPAPRVEVLDAVGAGDAFAGGYLAARARGLAASARLSAGHERAALTLRTYGDSIHDAPTLDAPTLDAPTLGAPTLDRTPA</sequence>
<dbReference type="Proteomes" id="UP001261125">
    <property type="component" value="Unassembled WGS sequence"/>
</dbReference>
<evidence type="ECO:0000256" key="3">
    <source>
        <dbReference type="ARBA" id="ARBA00022777"/>
    </source>
</evidence>
<accession>A0ABU3SJM2</accession>
<dbReference type="GO" id="GO:0016301">
    <property type="term" value="F:kinase activity"/>
    <property type="evidence" value="ECO:0007669"/>
    <property type="project" value="UniProtKB-KW"/>
</dbReference>
<organism evidence="6 7">
    <name type="scientific">Microbacterium phycohabitans</name>
    <dbReference type="NCBI Taxonomy" id="3075993"/>
    <lineage>
        <taxon>Bacteria</taxon>
        <taxon>Bacillati</taxon>
        <taxon>Actinomycetota</taxon>
        <taxon>Actinomycetes</taxon>
        <taxon>Micrococcales</taxon>
        <taxon>Microbacteriaceae</taxon>
        <taxon>Microbacterium</taxon>
    </lineage>
</organism>
<dbReference type="PANTHER" id="PTHR43320:SF2">
    <property type="entry name" value="2-DEHYDRO-3-DEOXYGLUCONOKINASE_2-DEHYDRO-3-DEOXYGALACTONOKINASE"/>
    <property type="match status" value="1"/>
</dbReference>
<gene>
    <name evidence="6" type="ORF">RWH44_04775</name>
</gene>
<evidence type="ECO:0000256" key="1">
    <source>
        <dbReference type="ARBA" id="ARBA00010688"/>
    </source>
</evidence>
<dbReference type="InterPro" id="IPR029056">
    <property type="entry name" value="Ribokinase-like"/>
</dbReference>
<evidence type="ECO:0000256" key="2">
    <source>
        <dbReference type="ARBA" id="ARBA00022679"/>
    </source>
</evidence>
<keyword evidence="3 6" id="KW-0418">Kinase</keyword>
<dbReference type="EMBL" id="JAWDIT010000002">
    <property type="protein sequence ID" value="MDU0345008.1"/>
    <property type="molecule type" value="Genomic_DNA"/>
</dbReference>
<feature type="region of interest" description="Disordered" evidence="4">
    <location>
        <begin position="314"/>
        <end position="336"/>
    </location>
</feature>
<dbReference type="Pfam" id="PF00294">
    <property type="entry name" value="PfkB"/>
    <property type="match status" value="1"/>
</dbReference>
<dbReference type="InterPro" id="IPR011611">
    <property type="entry name" value="PfkB_dom"/>
</dbReference>
<dbReference type="InterPro" id="IPR052700">
    <property type="entry name" value="Carb_kinase_PfkB-like"/>
</dbReference>
<comment type="similarity">
    <text evidence="1">Belongs to the carbohydrate kinase PfkB family.</text>
</comment>
<feature type="domain" description="Carbohydrate kinase PfkB" evidence="5">
    <location>
        <begin position="26"/>
        <end position="310"/>
    </location>
</feature>
<keyword evidence="2" id="KW-0808">Transferase</keyword>